<keyword evidence="2" id="KW-1185">Reference proteome</keyword>
<accession>A0ACC6CBE5</accession>
<name>A0ACC6CBE5_9BURK</name>
<evidence type="ECO:0000313" key="2">
    <source>
        <dbReference type="Proteomes" id="UP001076464"/>
    </source>
</evidence>
<reference evidence="1" key="1">
    <citation type="submission" date="2022-08" db="EMBL/GenBank/DDBJ databases">
        <title>Genome sequencing of Pelomonas sp. UHG3.</title>
        <authorList>
            <person name="So Y."/>
        </authorList>
    </citation>
    <scope>NUCLEOTIDE SEQUENCE</scope>
    <source>
        <strain evidence="1">UHG3</strain>
    </source>
</reference>
<organism evidence="1 2">
    <name type="scientific">Roseateles hydrophilus</name>
    <dbReference type="NCBI Taxonomy" id="2975054"/>
    <lineage>
        <taxon>Bacteria</taxon>
        <taxon>Pseudomonadati</taxon>
        <taxon>Pseudomonadota</taxon>
        <taxon>Betaproteobacteria</taxon>
        <taxon>Burkholderiales</taxon>
        <taxon>Sphaerotilaceae</taxon>
        <taxon>Roseateles</taxon>
    </lineage>
</organism>
<sequence>MKQLFQAAVLALSALTLNTAMAHGAAKPRHGGIVQVAHDVSFELVAEADGATIYLTDHDEPMSSTGIGGKLTVLQGAQKTEVDIKSAGDDKLRATGVKIAAGAKVVAVLNNVEGKTVTVRFTIK</sequence>
<proteinExistence type="predicted"/>
<dbReference type="Proteomes" id="UP001076464">
    <property type="component" value="Unassembled WGS sequence"/>
</dbReference>
<dbReference type="EMBL" id="JAPPUY010000003">
    <property type="protein sequence ID" value="MCY4745761.1"/>
    <property type="molecule type" value="Genomic_DNA"/>
</dbReference>
<evidence type="ECO:0000313" key="1">
    <source>
        <dbReference type="EMBL" id="MCY4745761.1"/>
    </source>
</evidence>
<comment type="caution">
    <text evidence="1">The sequence shown here is derived from an EMBL/GenBank/DDBJ whole genome shotgun (WGS) entry which is preliminary data.</text>
</comment>
<gene>
    <name evidence="1" type="ORF">NYO99_12325</name>
</gene>
<protein>
    <submittedName>
        <fullName evidence="1">Uncharacterized protein</fullName>
    </submittedName>
</protein>